<dbReference type="Proteomes" id="UP000790377">
    <property type="component" value="Unassembled WGS sequence"/>
</dbReference>
<evidence type="ECO:0000313" key="1">
    <source>
        <dbReference type="EMBL" id="KAH7904970.1"/>
    </source>
</evidence>
<name>A0ACB7ZVA1_9AGAM</name>
<accession>A0ACB7ZVA1</accession>
<keyword evidence="2" id="KW-1185">Reference proteome</keyword>
<dbReference type="EMBL" id="MU268309">
    <property type="protein sequence ID" value="KAH7904970.1"/>
    <property type="molecule type" value="Genomic_DNA"/>
</dbReference>
<evidence type="ECO:0000313" key="2">
    <source>
        <dbReference type="Proteomes" id="UP000790377"/>
    </source>
</evidence>
<comment type="caution">
    <text evidence="1">The sequence shown here is derived from an EMBL/GenBank/DDBJ whole genome shotgun (WGS) entry which is preliminary data.</text>
</comment>
<sequence>MASSASPGPADLAARLQPTKVFEGHTEYVWSVACFNDGKRVISGSRERTVRIWDVESEKQVGESLMHDFQVQSMALSPDERRLVSGGKGVVLWDLECRTVVWKKEEEEVDGERVAYSPDGQLIAAMHKKAMIVLLNAKTGEQIRQPLQFGQMLRLQVGQLPSGENVRCLGFSPDGNQLAVGSPSGTVHVFDVTTGKSIFAPFQAHTEGVSSLVYTFDGQQFITASYDKSIRVWDAATGQETGDPMLGHKDWVRRIVLSHDGQQLASSSDDATVRIWDLKIRQQIGGPIHSRDKHSFTSVAWLPDGRSIVTGDSDGKIFLWDDPPLDDHTVIPQAPAPTTSSPPVLSTSQSRANSISSTILNLPAGSSLTPANTSPDEDDDQWEYSTNESFDSVLDAPADVTQSTQRRKKRRRRGTPVTSSSPAAAPAVPNTLANAEPKSHLPQRQTPPPSENIAADTPADAATVTSASRFGLLTRFWKKMTATTARWTRKPPSKNINEPGTQLPGNHGEMQQSQGDAGENLSELRQVNNSLPRKWRWDYGRRNEEIGMIAPAPAYDRNHAAAEEYRYDPQDPPLIDRILCCMICCGVPKDDTSYVNTTSLSSLVTDLKFSDTHLHSH</sequence>
<proteinExistence type="predicted"/>
<protein>
    <submittedName>
        <fullName evidence="1">WD40-repeat-containing domain protein</fullName>
    </submittedName>
</protein>
<gene>
    <name evidence="1" type="ORF">BJ138DRAFT_844337</name>
</gene>
<organism evidence="1 2">
    <name type="scientific">Hygrophoropsis aurantiaca</name>
    <dbReference type="NCBI Taxonomy" id="72124"/>
    <lineage>
        <taxon>Eukaryota</taxon>
        <taxon>Fungi</taxon>
        <taxon>Dikarya</taxon>
        <taxon>Basidiomycota</taxon>
        <taxon>Agaricomycotina</taxon>
        <taxon>Agaricomycetes</taxon>
        <taxon>Agaricomycetidae</taxon>
        <taxon>Boletales</taxon>
        <taxon>Coniophorineae</taxon>
        <taxon>Hygrophoropsidaceae</taxon>
        <taxon>Hygrophoropsis</taxon>
    </lineage>
</organism>
<reference evidence="1" key="1">
    <citation type="journal article" date="2021" name="New Phytol.">
        <title>Evolutionary innovations through gain and loss of genes in the ectomycorrhizal Boletales.</title>
        <authorList>
            <person name="Wu G."/>
            <person name="Miyauchi S."/>
            <person name="Morin E."/>
            <person name="Kuo A."/>
            <person name="Drula E."/>
            <person name="Varga T."/>
            <person name="Kohler A."/>
            <person name="Feng B."/>
            <person name="Cao Y."/>
            <person name="Lipzen A."/>
            <person name="Daum C."/>
            <person name="Hundley H."/>
            <person name="Pangilinan J."/>
            <person name="Johnson J."/>
            <person name="Barry K."/>
            <person name="LaButti K."/>
            <person name="Ng V."/>
            <person name="Ahrendt S."/>
            <person name="Min B."/>
            <person name="Choi I.G."/>
            <person name="Park H."/>
            <person name="Plett J.M."/>
            <person name="Magnuson J."/>
            <person name="Spatafora J.W."/>
            <person name="Nagy L.G."/>
            <person name="Henrissat B."/>
            <person name="Grigoriev I.V."/>
            <person name="Yang Z.L."/>
            <person name="Xu J."/>
            <person name="Martin F.M."/>
        </authorList>
    </citation>
    <scope>NUCLEOTIDE SEQUENCE</scope>
    <source>
        <strain evidence="1">ATCC 28755</strain>
    </source>
</reference>